<feature type="coiled-coil region" evidence="5">
    <location>
        <begin position="33"/>
        <end position="74"/>
    </location>
</feature>
<protein>
    <submittedName>
        <fullName evidence="9">Cell wall-associated hydrolase, NlpC family</fullName>
    </submittedName>
</protein>
<reference evidence="9 10" key="1">
    <citation type="submission" date="2016-06" db="EMBL/GenBank/DDBJ databases">
        <authorList>
            <person name="Kjaerup R.B."/>
            <person name="Dalgaard T.S."/>
            <person name="Juul-Madsen H.R."/>
        </authorList>
    </citation>
    <scope>NUCLEOTIDE SEQUENCE [LARGE SCALE GENOMIC DNA]</scope>
    <source>
        <strain evidence="9 10">DSM 43821</strain>
    </source>
</reference>
<feature type="signal peptide" evidence="7">
    <location>
        <begin position="1"/>
        <end position="29"/>
    </location>
</feature>
<dbReference type="InterPro" id="IPR000064">
    <property type="entry name" value="NLP_P60_dom"/>
</dbReference>
<dbReference type="InterPro" id="IPR038765">
    <property type="entry name" value="Papain-like_cys_pep_sf"/>
</dbReference>
<sequence>MSSLRMLVRTLTVAGLTAALIAPSSVARAEPSVAELTARIEKSSTELERVVESYNKLNEEIKANKETAAALHARIGPLEEQTARSRADVGQLAVTAYKTGGLRTAQALLEPGGSVSLLDRLSTIDRLTRERQDRIAGFTTSQRKLVDEKNRLDATLAREAAQARSIANTRKKIERDLARLYELRREAYGRATESPSPRPAARSAPDAPAVAGSAGVAVRYAYGAIGKPYVWGADGPNGYDCSGLTSAAWRAAGKSLPHNTRMQWGVVTHIGRGDLRPGDLVFYSGLGHMALYVGGGQIIDAPSAGRNVLKRDMDIMPIQGYGRVR</sequence>
<organism evidence="9 10">
    <name type="scientific">Micromonospora purpureochromogenes</name>
    <dbReference type="NCBI Taxonomy" id="47872"/>
    <lineage>
        <taxon>Bacteria</taxon>
        <taxon>Bacillati</taxon>
        <taxon>Actinomycetota</taxon>
        <taxon>Actinomycetes</taxon>
        <taxon>Micromonosporales</taxon>
        <taxon>Micromonosporaceae</taxon>
        <taxon>Micromonospora</taxon>
    </lineage>
</organism>
<dbReference type="PANTHER" id="PTHR47359:SF3">
    <property type="entry name" value="NLP_P60 DOMAIN-CONTAINING PROTEIN-RELATED"/>
    <property type="match status" value="1"/>
</dbReference>
<gene>
    <name evidence="9" type="ORF">GA0074696_1775</name>
</gene>
<evidence type="ECO:0000259" key="8">
    <source>
        <dbReference type="PROSITE" id="PS51935"/>
    </source>
</evidence>
<keyword evidence="5" id="KW-0175">Coiled coil</keyword>
<dbReference type="AlphaFoldDB" id="A0A1C4WCJ0"/>
<accession>A0A1C4WCJ0</accession>
<feature type="compositionally biased region" description="Low complexity" evidence="6">
    <location>
        <begin position="190"/>
        <end position="208"/>
    </location>
</feature>
<keyword evidence="4" id="KW-0788">Thiol protease</keyword>
<evidence type="ECO:0000256" key="6">
    <source>
        <dbReference type="SAM" id="MobiDB-lite"/>
    </source>
</evidence>
<proteinExistence type="inferred from homology"/>
<keyword evidence="3 9" id="KW-0378">Hydrolase</keyword>
<dbReference type="RefSeq" id="WP_088960640.1">
    <property type="nucleotide sequence ID" value="NZ_LT607410.1"/>
</dbReference>
<dbReference type="Gene3D" id="6.10.250.3150">
    <property type="match status" value="1"/>
</dbReference>
<dbReference type="GO" id="GO:0006508">
    <property type="term" value="P:proteolysis"/>
    <property type="evidence" value="ECO:0007669"/>
    <property type="project" value="UniProtKB-KW"/>
</dbReference>
<keyword evidence="7" id="KW-0732">Signal</keyword>
<evidence type="ECO:0000313" key="9">
    <source>
        <dbReference type="EMBL" id="SCE93956.1"/>
    </source>
</evidence>
<evidence type="ECO:0000256" key="1">
    <source>
        <dbReference type="ARBA" id="ARBA00007074"/>
    </source>
</evidence>
<evidence type="ECO:0000313" key="10">
    <source>
        <dbReference type="Proteomes" id="UP000198228"/>
    </source>
</evidence>
<feature type="region of interest" description="Disordered" evidence="6">
    <location>
        <begin position="188"/>
        <end position="208"/>
    </location>
</feature>
<dbReference type="Gene3D" id="3.90.1720.10">
    <property type="entry name" value="endopeptidase domain like (from Nostoc punctiforme)"/>
    <property type="match status" value="1"/>
</dbReference>
<feature type="domain" description="NlpC/P60" evidence="8">
    <location>
        <begin position="211"/>
        <end position="325"/>
    </location>
</feature>
<evidence type="ECO:0000256" key="2">
    <source>
        <dbReference type="ARBA" id="ARBA00022670"/>
    </source>
</evidence>
<evidence type="ECO:0000256" key="7">
    <source>
        <dbReference type="SAM" id="SignalP"/>
    </source>
</evidence>
<evidence type="ECO:0000256" key="5">
    <source>
        <dbReference type="SAM" id="Coils"/>
    </source>
</evidence>
<dbReference type="PROSITE" id="PS51935">
    <property type="entry name" value="NLPC_P60"/>
    <property type="match status" value="1"/>
</dbReference>
<evidence type="ECO:0000256" key="4">
    <source>
        <dbReference type="ARBA" id="ARBA00022807"/>
    </source>
</evidence>
<comment type="similarity">
    <text evidence="1">Belongs to the peptidase C40 family.</text>
</comment>
<dbReference type="Pfam" id="PF00877">
    <property type="entry name" value="NLPC_P60"/>
    <property type="match status" value="1"/>
</dbReference>
<feature type="chain" id="PRO_5008706745" evidence="7">
    <location>
        <begin position="30"/>
        <end position="325"/>
    </location>
</feature>
<keyword evidence="2" id="KW-0645">Protease</keyword>
<dbReference type="Proteomes" id="UP000198228">
    <property type="component" value="Chromosome I"/>
</dbReference>
<dbReference type="PANTHER" id="PTHR47359">
    <property type="entry name" value="PEPTIDOGLYCAN DL-ENDOPEPTIDASE CWLO"/>
    <property type="match status" value="1"/>
</dbReference>
<dbReference type="InterPro" id="IPR051794">
    <property type="entry name" value="PG_Endopeptidase_C40"/>
</dbReference>
<dbReference type="EMBL" id="LT607410">
    <property type="protein sequence ID" value="SCE93956.1"/>
    <property type="molecule type" value="Genomic_DNA"/>
</dbReference>
<evidence type="ECO:0000256" key="3">
    <source>
        <dbReference type="ARBA" id="ARBA00022801"/>
    </source>
</evidence>
<dbReference type="SUPFAM" id="SSF54001">
    <property type="entry name" value="Cysteine proteinases"/>
    <property type="match status" value="1"/>
</dbReference>
<dbReference type="GO" id="GO:0008234">
    <property type="term" value="F:cysteine-type peptidase activity"/>
    <property type="evidence" value="ECO:0007669"/>
    <property type="project" value="UniProtKB-KW"/>
</dbReference>
<name>A0A1C4WCJ0_9ACTN</name>